<dbReference type="AlphaFoldDB" id="A0A7X4HDL0"/>
<sequence length="245" mass="25433">MAQQGADTAAGGPELPPVLPYRPSVSSPAQLPAPGQLELELGGLASRDGGARRASLPYTLKLAFSPEWGVLLGGEAWVSQRDDGASRLRGVGDTLLVVKRAWAMGEGSALGLELGAKMPTARDGIGSGRPDYSVNGILSRDFGSVHMDANLNLARLGGAEPGLGRVQTGASASFSVPLDERWGATAELAGTHRSGAPGTAQLLLAAAYSPHPRLTIDFGLARGITRAAPDWQFFSGIVLPLVNFW</sequence>
<evidence type="ECO:0000313" key="2">
    <source>
        <dbReference type="EMBL" id="MYN09239.1"/>
    </source>
</evidence>
<reference evidence="2 3" key="1">
    <citation type="submission" date="2019-12" db="EMBL/GenBank/DDBJ databases">
        <title>Novel species isolated from a subtropical stream in China.</title>
        <authorList>
            <person name="Lu H."/>
        </authorList>
    </citation>
    <scope>NUCLEOTIDE SEQUENCE [LARGE SCALE GENOMIC DNA]</scope>
    <source>
        <strain evidence="2 3">FT127W</strain>
    </source>
</reference>
<evidence type="ECO:0000313" key="3">
    <source>
        <dbReference type="Proteomes" id="UP000450676"/>
    </source>
</evidence>
<accession>A0A7X4HDL0</accession>
<dbReference type="EMBL" id="WWCU01000021">
    <property type="protein sequence ID" value="MYN09239.1"/>
    <property type="molecule type" value="Genomic_DNA"/>
</dbReference>
<dbReference type="Proteomes" id="UP000450676">
    <property type="component" value="Unassembled WGS sequence"/>
</dbReference>
<organism evidence="2 3">
    <name type="scientific">Pseudoduganella aquatica</name>
    <dbReference type="NCBI Taxonomy" id="2660641"/>
    <lineage>
        <taxon>Bacteria</taxon>
        <taxon>Pseudomonadati</taxon>
        <taxon>Pseudomonadota</taxon>
        <taxon>Betaproteobacteria</taxon>
        <taxon>Burkholderiales</taxon>
        <taxon>Oxalobacteraceae</taxon>
        <taxon>Telluria group</taxon>
        <taxon>Pseudoduganella</taxon>
    </lineage>
</organism>
<proteinExistence type="predicted"/>
<feature type="region of interest" description="Disordered" evidence="1">
    <location>
        <begin position="1"/>
        <end position="33"/>
    </location>
</feature>
<protein>
    <submittedName>
        <fullName evidence="2">Transporter</fullName>
    </submittedName>
</protein>
<evidence type="ECO:0000256" key="1">
    <source>
        <dbReference type="SAM" id="MobiDB-lite"/>
    </source>
</evidence>
<keyword evidence="3" id="KW-1185">Reference proteome</keyword>
<name>A0A7X4HDL0_9BURK</name>
<comment type="caution">
    <text evidence="2">The sequence shown here is derived from an EMBL/GenBank/DDBJ whole genome shotgun (WGS) entry which is preliminary data.</text>
</comment>
<gene>
    <name evidence="2" type="ORF">GTP77_18095</name>
</gene>